<dbReference type="KEGG" id="cpra:CPter91_1328"/>
<organism evidence="2 3">
    <name type="scientific">Collimonas pratensis</name>
    <dbReference type="NCBI Taxonomy" id="279113"/>
    <lineage>
        <taxon>Bacteria</taxon>
        <taxon>Pseudomonadati</taxon>
        <taxon>Pseudomonadota</taxon>
        <taxon>Betaproteobacteria</taxon>
        <taxon>Burkholderiales</taxon>
        <taxon>Oxalobacteraceae</taxon>
        <taxon>Collimonas</taxon>
    </lineage>
</organism>
<dbReference type="AlphaFoldDB" id="A0A127Q0Z1"/>
<evidence type="ECO:0000313" key="3">
    <source>
        <dbReference type="Proteomes" id="UP000074561"/>
    </source>
</evidence>
<dbReference type="InterPro" id="IPR003776">
    <property type="entry name" value="YcaO-like_dom"/>
</dbReference>
<name>A0A127Q0Z1_9BURK</name>
<dbReference type="Pfam" id="PF02624">
    <property type="entry name" value="YcaO"/>
    <property type="match status" value="1"/>
</dbReference>
<dbReference type="Gene3D" id="3.30.1330.230">
    <property type="match status" value="1"/>
</dbReference>
<accession>A0A127Q0Z1</accession>
<evidence type="ECO:0000259" key="1">
    <source>
        <dbReference type="Pfam" id="PF02624"/>
    </source>
</evidence>
<evidence type="ECO:0000313" key="2">
    <source>
        <dbReference type="EMBL" id="AMP03709.1"/>
    </source>
</evidence>
<dbReference type="EMBL" id="CP013234">
    <property type="protein sequence ID" value="AMP03709.1"/>
    <property type="molecule type" value="Genomic_DNA"/>
</dbReference>
<dbReference type="Proteomes" id="UP000074561">
    <property type="component" value="Chromosome"/>
</dbReference>
<sequence length="371" mass="40943">MVGKTTYNHPAQVVQKLLNGSRTMNSTLPELTESRLEVQQHEFFGVPVHSTCFLHPLDARLHCVESTVRFTSGGCDEHTYFGHAARQDPDAAVFASCCEILQKMLASLALLSRKRYAGGLPGRYLFRAGHAGPYFPHQLLLREKEAGAAAVASSNGLGLQRHIGQAIEQASLELLEQHILLSMWYSGRQLVLLDAAEQLQNGYRIAYYTTDDAIPFVLAVLSSTQQDVFFCGSALKCKFSEAFEQARSEALQLSAKFFVKGLFSPAQGNQAFHGKVAQTMARVAYLRGASAVAMHAHLASRLATASGEIRKADGFKEILGLAFRRLDDIHYVALGRWQDFVLVRVLIDEALTPGQMRLAYRATGHIPDPFF</sequence>
<dbReference type="STRING" id="279113.CPter91_1328"/>
<gene>
    <name evidence="2" type="ORF">CPter91_1328</name>
</gene>
<protein>
    <submittedName>
        <fullName evidence="2">YcaO-like family protein</fullName>
    </submittedName>
</protein>
<feature type="domain" description="YcaO" evidence="1">
    <location>
        <begin position="134"/>
        <end position="293"/>
    </location>
</feature>
<dbReference type="PATRIC" id="fig|279113.9.peg.1324"/>
<proteinExistence type="predicted"/>
<reference evidence="2 3" key="1">
    <citation type="submission" date="2015-11" db="EMBL/GenBank/DDBJ databases">
        <title>Exploring the genomic traits of fungus-feeding bacterial genus Collimonas.</title>
        <authorList>
            <person name="Song C."/>
            <person name="Schmidt R."/>
            <person name="de Jager V."/>
            <person name="Krzyzanowska D."/>
            <person name="Jongedijk E."/>
            <person name="Cankar K."/>
            <person name="Beekwilder J."/>
            <person name="van Veen A."/>
            <person name="de Boer W."/>
            <person name="van Veen J.A."/>
            <person name="Garbeva P."/>
        </authorList>
    </citation>
    <scope>NUCLEOTIDE SEQUENCE [LARGE SCALE GENOMIC DNA]</scope>
    <source>
        <strain evidence="2 3">Ter91</strain>
    </source>
</reference>
<dbReference type="OrthoDB" id="8780605at2"/>